<keyword evidence="5" id="KW-0408">Iron</keyword>
<dbReference type="Gene3D" id="3.40.50.80">
    <property type="entry name" value="Nucleotide-binding domain of ferredoxin-NADP reductase (FNR) module"/>
    <property type="match status" value="1"/>
</dbReference>
<evidence type="ECO:0000256" key="3">
    <source>
        <dbReference type="ARBA" id="ARBA00022723"/>
    </source>
</evidence>
<dbReference type="InterPro" id="IPR050415">
    <property type="entry name" value="MRET"/>
</dbReference>
<name>A0ABU1PC63_9BURK</name>
<sequence length="317" mass="34690">MTLKTIPVRVVEKRRAALDICLFELERSDGQALPPFSAGSHIDVHLPSGLVRQYSLCNDPAQHQRYQICVLLDPHTRGGSLAMHDKVAVGDTLLIGEPRNLFRLVPGEHAVVLLAGGIGVTPLLSMAWKLLAQGRRFHLHYFTRSAERTAFHAQILQSPLRAMVSFWFDDAPGVARPSIGDILGHTEPDAHVYACGPLGFLNYVQDTCVQMQWAHLHYEAFTAAPVAAGEAFTVKLQSSGRLIAIPAGQTVVEALAQAGVEIPVSCEQGICGTCLTRVCEGVPDHRDQYLTDQERERGDQFTPCCSRARSPVLVLDL</sequence>
<organism evidence="9 10">
    <name type="scientific">Herbaspirillum frisingense</name>
    <dbReference type="NCBI Taxonomy" id="92645"/>
    <lineage>
        <taxon>Bacteria</taxon>
        <taxon>Pseudomonadati</taxon>
        <taxon>Pseudomonadota</taxon>
        <taxon>Betaproteobacteria</taxon>
        <taxon>Burkholderiales</taxon>
        <taxon>Oxalobacteraceae</taxon>
        <taxon>Herbaspirillum</taxon>
    </lineage>
</organism>
<evidence type="ECO:0000259" key="8">
    <source>
        <dbReference type="PROSITE" id="PS51384"/>
    </source>
</evidence>
<dbReference type="InterPro" id="IPR006058">
    <property type="entry name" value="2Fe2S_fd_BS"/>
</dbReference>
<keyword evidence="1" id="KW-0285">Flavoprotein</keyword>
<evidence type="ECO:0000256" key="4">
    <source>
        <dbReference type="ARBA" id="ARBA00023002"/>
    </source>
</evidence>
<dbReference type="PRINTS" id="PR00409">
    <property type="entry name" value="PHDIOXRDTASE"/>
</dbReference>
<gene>
    <name evidence="9" type="ORF">J2W50_001721</name>
</gene>
<keyword evidence="3" id="KW-0479">Metal-binding</keyword>
<reference evidence="9 10" key="1">
    <citation type="submission" date="2023-07" db="EMBL/GenBank/DDBJ databases">
        <title>Sorghum-associated microbial communities from plants grown in Nebraska, USA.</title>
        <authorList>
            <person name="Schachtman D."/>
        </authorList>
    </citation>
    <scope>NUCLEOTIDE SEQUENCE [LARGE SCALE GENOMIC DNA]</scope>
    <source>
        <strain evidence="9 10">596</strain>
    </source>
</reference>
<dbReference type="PROSITE" id="PS51085">
    <property type="entry name" value="2FE2S_FER_2"/>
    <property type="match status" value="1"/>
</dbReference>
<evidence type="ECO:0000256" key="5">
    <source>
        <dbReference type="ARBA" id="ARBA00023004"/>
    </source>
</evidence>
<feature type="domain" description="2Fe-2S ferredoxin-type" evidence="7">
    <location>
        <begin position="232"/>
        <end position="317"/>
    </location>
</feature>
<dbReference type="RefSeq" id="WP_310010158.1">
    <property type="nucleotide sequence ID" value="NZ_JAVDSJ010000002.1"/>
</dbReference>
<dbReference type="EMBL" id="JAVDSJ010000002">
    <property type="protein sequence ID" value="MDR6583523.1"/>
    <property type="molecule type" value="Genomic_DNA"/>
</dbReference>
<dbReference type="CDD" id="cd00207">
    <property type="entry name" value="fer2"/>
    <property type="match status" value="1"/>
</dbReference>
<evidence type="ECO:0000256" key="1">
    <source>
        <dbReference type="ARBA" id="ARBA00022630"/>
    </source>
</evidence>
<keyword evidence="6" id="KW-0411">Iron-sulfur</keyword>
<dbReference type="InterPro" id="IPR012675">
    <property type="entry name" value="Beta-grasp_dom_sf"/>
</dbReference>
<accession>A0ABU1PC63</accession>
<evidence type="ECO:0000256" key="2">
    <source>
        <dbReference type="ARBA" id="ARBA00022714"/>
    </source>
</evidence>
<dbReference type="Pfam" id="PF00111">
    <property type="entry name" value="Fer2"/>
    <property type="match status" value="1"/>
</dbReference>
<dbReference type="InterPro" id="IPR017927">
    <property type="entry name" value="FAD-bd_FR_type"/>
</dbReference>
<dbReference type="InterPro" id="IPR039261">
    <property type="entry name" value="FNR_nucleotide-bd"/>
</dbReference>
<evidence type="ECO:0000313" key="9">
    <source>
        <dbReference type="EMBL" id="MDR6583523.1"/>
    </source>
</evidence>
<keyword evidence="4 9" id="KW-0560">Oxidoreductase</keyword>
<dbReference type="Gene3D" id="2.40.30.10">
    <property type="entry name" value="Translation factors"/>
    <property type="match status" value="1"/>
</dbReference>
<keyword evidence="2" id="KW-0001">2Fe-2S</keyword>
<dbReference type="GO" id="GO:0018489">
    <property type="term" value="F:vanillate monooxygenase activity"/>
    <property type="evidence" value="ECO:0007669"/>
    <property type="project" value="UniProtKB-EC"/>
</dbReference>
<dbReference type="SUPFAM" id="SSF54292">
    <property type="entry name" value="2Fe-2S ferredoxin-like"/>
    <property type="match status" value="1"/>
</dbReference>
<feature type="domain" description="FAD-binding FR-type" evidence="8">
    <location>
        <begin position="3"/>
        <end position="105"/>
    </location>
</feature>
<evidence type="ECO:0000256" key="6">
    <source>
        <dbReference type="ARBA" id="ARBA00023014"/>
    </source>
</evidence>
<dbReference type="InterPro" id="IPR017938">
    <property type="entry name" value="Riboflavin_synthase-like_b-brl"/>
</dbReference>
<dbReference type="Proteomes" id="UP001260715">
    <property type="component" value="Unassembled WGS sequence"/>
</dbReference>
<dbReference type="PROSITE" id="PS51384">
    <property type="entry name" value="FAD_FR"/>
    <property type="match status" value="1"/>
</dbReference>
<protein>
    <submittedName>
        <fullName evidence="9">Vanillate O-demethylase ferredoxin subunit</fullName>
        <ecNumber evidence="9">1.14.13.82</ecNumber>
    </submittedName>
</protein>
<dbReference type="InterPro" id="IPR036010">
    <property type="entry name" value="2Fe-2S_ferredoxin-like_sf"/>
</dbReference>
<keyword evidence="10" id="KW-1185">Reference proteome</keyword>
<dbReference type="SUPFAM" id="SSF63380">
    <property type="entry name" value="Riboflavin synthase domain-like"/>
    <property type="match status" value="1"/>
</dbReference>
<dbReference type="InterPro" id="IPR001041">
    <property type="entry name" value="2Fe-2S_ferredoxin-type"/>
</dbReference>
<dbReference type="PANTHER" id="PTHR47354">
    <property type="entry name" value="NADH OXIDOREDUCTASE HCR"/>
    <property type="match status" value="1"/>
</dbReference>
<dbReference type="PANTHER" id="PTHR47354:SF1">
    <property type="entry name" value="CARNITINE MONOOXYGENASE REDUCTASE SUBUNIT"/>
    <property type="match status" value="1"/>
</dbReference>
<dbReference type="Gene3D" id="3.10.20.30">
    <property type="match status" value="1"/>
</dbReference>
<evidence type="ECO:0000259" key="7">
    <source>
        <dbReference type="PROSITE" id="PS51085"/>
    </source>
</evidence>
<dbReference type="PROSITE" id="PS00197">
    <property type="entry name" value="2FE2S_FER_1"/>
    <property type="match status" value="1"/>
</dbReference>
<dbReference type="CDD" id="cd06185">
    <property type="entry name" value="PDR_like"/>
    <property type="match status" value="1"/>
</dbReference>
<dbReference type="SUPFAM" id="SSF52343">
    <property type="entry name" value="Ferredoxin reductase-like, C-terminal NADP-linked domain"/>
    <property type="match status" value="1"/>
</dbReference>
<proteinExistence type="predicted"/>
<evidence type="ECO:0000313" key="10">
    <source>
        <dbReference type="Proteomes" id="UP001260715"/>
    </source>
</evidence>
<comment type="caution">
    <text evidence="9">The sequence shown here is derived from an EMBL/GenBank/DDBJ whole genome shotgun (WGS) entry which is preliminary data.</text>
</comment>
<dbReference type="EC" id="1.14.13.82" evidence="9"/>